<evidence type="ECO:0000256" key="4">
    <source>
        <dbReference type="ARBA" id="ARBA00022842"/>
    </source>
</evidence>
<dbReference type="Proteomes" id="UP000768180">
    <property type="component" value="Unassembled WGS sequence"/>
</dbReference>
<dbReference type="PANTHER" id="PTHR20857">
    <property type="entry name" value="THIAMINE-PHOSPHATE PYROPHOSPHORYLASE"/>
    <property type="match status" value="1"/>
</dbReference>
<organism evidence="14 19">
    <name type="scientific">Fusicatenibacter saccharivorans</name>
    <dbReference type="NCBI Taxonomy" id="1150298"/>
    <lineage>
        <taxon>Bacteria</taxon>
        <taxon>Bacillati</taxon>
        <taxon>Bacillota</taxon>
        <taxon>Clostridia</taxon>
        <taxon>Lachnospirales</taxon>
        <taxon>Lachnospiraceae</taxon>
        <taxon>Fusicatenibacter</taxon>
    </lineage>
</organism>
<comment type="function">
    <text evidence="9">Condenses 4-methyl-5-(beta-hydroxyethyl)thiazole monophosphate (THZ-P) and 2-methyl-4-amino-5-hydroxymethyl pyrimidine pyrophosphate (HMP-PP) to form thiamine monophosphate (TMP).</text>
</comment>
<dbReference type="SUPFAM" id="SSF51391">
    <property type="entry name" value="Thiamin phosphate synthase"/>
    <property type="match status" value="1"/>
</dbReference>
<name>A0A174JHU8_9FIRM</name>
<reference evidence="17" key="3">
    <citation type="submission" date="2020-02" db="EMBL/GenBank/DDBJ databases">
        <authorList>
            <person name="Littmann E."/>
            <person name="Sorbara M."/>
        </authorList>
    </citation>
    <scope>NUCLEOTIDE SEQUENCE</scope>
    <source>
        <strain evidence="17">MSK.14.54</strain>
    </source>
</reference>
<comment type="similarity">
    <text evidence="9 10">Belongs to the thiamine-phosphate synthase family.</text>
</comment>
<evidence type="ECO:0000256" key="5">
    <source>
        <dbReference type="ARBA" id="ARBA00022977"/>
    </source>
</evidence>
<gene>
    <name evidence="9 14" type="primary">thiE</name>
    <name evidence="13" type="ORF">ERS852406_01092</name>
    <name evidence="14" type="ORF">ERS852498_00946</name>
    <name evidence="17" type="ORF">G5B05_02210</name>
    <name evidence="15" type="ORF">JTJ23_13940</name>
    <name evidence="16" type="ORF">L0N21_04370</name>
</gene>
<keyword evidence="2 9" id="KW-0808">Transferase</keyword>
<evidence type="ECO:0000256" key="6">
    <source>
        <dbReference type="ARBA" id="ARBA00047334"/>
    </source>
</evidence>
<dbReference type="UniPathway" id="UPA00060">
    <property type="reaction ID" value="UER00141"/>
</dbReference>
<proteinExistence type="inferred from homology"/>
<dbReference type="InterPro" id="IPR013785">
    <property type="entry name" value="Aldolase_TIM"/>
</dbReference>
<evidence type="ECO:0000313" key="20">
    <source>
        <dbReference type="Proteomes" id="UP000768180"/>
    </source>
</evidence>
<evidence type="ECO:0000313" key="15">
    <source>
        <dbReference type="EMBL" id="MBN2954653.1"/>
    </source>
</evidence>
<feature type="binding site" evidence="9">
    <location>
        <begin position="137"/>
        <end position="139"/>
    </location>
    <ligand>
        <name>2-[(2R,5Z)-2-carboxy-4-methylthiazol-5(2H)-ylidene]ethyl phosphate</name>
        <dbReference type="ChEBI" id="CHEBI:62899"/>
    </ligand>
</feature>
<protein>
    <recommendedName>
        <fullName evidence="9">Thiamine-phosphate synthase</fullName>
        <shortName evidence="9">TP synthase</shortName>
        <shortName evidence="9">TPS</shortName>
        <ecNumber evidence="9">2.5.1.3</ecNumber>
    </recommendedName>
    <alternativeName>
        <fullName evidence="9">Thiamine-phosphate pyrophosphorylase</fullName>
        <shortName evidence="9">TMP pyrophosphorylase</shortName>
        <shortName evidence="9">TMP-PPase</shortName>
    </alternativeName>
</protein>
<keyword evidence="3 9" id="KW-0479">Metal-binding</keyword>
<evidence type="ECO:0000256" key="8">
    <source>
        <dbReference type="ARBA" id="ARBA00047883"/>
    </source>
</evidence>
<dbReference type="Proteomes" id="UP001199915">
    <property type="component" value="Unassembled WGS sequence"/>
</dbReference>
<dbReference type="EMBL" id="CYYV01000005">
    <property type="protein sequence ID" value="CUO01901.1"/>
    <property type="molecule type" value="Genomic_DNA"/>
</dbReference>
<dbReference type="RefSeq" id="WP_055226936.1">
    <property type="nucleotide sequence ID" value="NZ_CABJFB010000001.1"/>
</dbReference>
<feature type="binding site" evidence="9">
    <location>
        <position position="111"/>
    </location>
    <ligand>
        <name>4-amino-2-methyl-5-(diphosphooxymethyl)pyrimidine</name>
        <dbReference type="ChEBI" id="CHEBI:57841"/>
    </ligand>
</feature>
<feature type="domain" description="Thiamine phosphate synthase/TenI" evidence="12">
    <location>
        <begin position="10"/>
        <end position="190"/>
    </location>
</feature>
<dbReference type="FunFam" id="3.20.20.70:FF:000096">
    <property type="entry name" value="Thiamine-phosphate synthase"/>
    <property type="match status" value="1"/>
</dbReference>
<dbReference type="InterPro" id="IPR034291">
    <property type="entry name" value="TMP_synthase"/>
</dbReference>
<dbReference type="Pfam" id="PF02581">
    <property type="entry name" value="TMP-TENI"/>
    <property type="match status" value="1"/>
</dbReference>
<accession>A0A174JHU8</accession>
<dbReference type="EC" id="2.5.1.3" evidence="9"/>
<evidence type="ECO:0000256" key="2">
    <source>
        <dbReference type="ARBA" id="ARBA00022679"/>
    </source>
</evidence>
<evidence type="ECO:0000256" key="1">
    <source>
        <dbReference type="ARBA" id="ARBA00005165"/>
    </source>
</evidence>
<reference evidence="18 19" key="1">
    <citation type="submission" date="2015-09" db="EMBL/GenBank/DDBJ databases">
        <authorList>
            <consortium name="Pathogen Informatics"/>
        </authorList>
    </citation>
    <scope>NUCLEOTIDE SEQUENCE [LARGE SCALE GENOMIC DNA]</scope>
    <source>
        <strain evidence="13 18">2789STDY5608849</strain>
        <strain evidence="14 19">2789STDY5834885</strain>
    </source>
</reference>
<feature type="binding site" evidence="9">
    <location>
        <position position="92"/>
    </location>
    <ligand>
        <name>Mg(2+)</name>
        <dbReference type="ChEBI" id="CHEBI:18420"/>
    </ligand>
</feature>
<dbReference type="EMBL" id="JAAITQ010000003">
    <property type="protein sequence ID" value="NSE15252.1"/>
    <property type="molecule type" value="Genomic_DNA"/>
</dbReference>
<keyword evidence="20" id="KW-1185">Reference proteome</keyword>
<dbReference type="InterPro" id="IPR036206">
    <property type="entry name" value="ThiamineP_synth_sf"/>
</dbReference>
<comment type="catalytic activity">
    <reaction evidence="8 9 10">
        <text>2-[(2R,5Z)-2-carboxy-4-methylthiazol-5(2H)-ylidene]ethyl phosphate + 4-amino-2-methyl-5-(diphosphooxymethyl)pyrimidine + 2 H(+) = thiamine phosphate + CO2 + diphosphate</text>
        <dbReference type="Rhea" id="RHEA:47844"/>
        <dbReference type="ChEBI" id="CHEBI:15378"/>
        <dbReference type="ChEBI" id="CHEBI:16526"/>
        <dbReference type="ChEBI" id="CHEBI:33019"/>
        <dbReference type="ChEBI" id="CHEBI:37575"/>
        <dbReference type="ChEBI" id="CHEBI:57841"/>
        <dbReference type="ChEBI" id="CHEBI:62899"/>
        <dbReference type="EC" id="2.5.1.3"/>
    </reaction>
</comment>
<dbReference type="PANTHER" id="PTHR20857:SF15">
    <property type="entry name" value="THIAMINE-PHOSPHATE SYNTHASE"/>
    <property type="match status" value="1"/>
</dbReference>
<evidence type="ECO:0000313" key="19">
    <source>
        <dbReference type="Proteomes" id="UP000095709"/>
    </source>
</evidence>
<evidence type="ECO:0000256" key="9">
    <source>
        <dbReference type="HAMAP-Rule" id="MF_00097"/>
    </source>
</evidence>
<dbReference type="GO" id="GO:0004789">
    <property type="term" value="F:thiamine-phosphate diphosphorylase activity"/>
    <property type="evidence" value="ECO:0007669"/>
    <property type="project" value="UniProtKB-UniRule"/>
</dbReference>
<evidence type="ECO:0000313" key="16">
    <source>
        <dbReference type="EMBL" id="MCG4764751.1"/>
    </source>
</evidence>
<evidence type="ECO:0000256" key="3">
    <source>
        <dbReference type="ARBA" id="ARBA00022723"/>
    </source>
</evidence>
<comment type="catalytic activity">
    <reaction evidence="6 9 10">
        <text>4-methyl-5-(2-phosphooxyethyl)-thiazole + 4-amino-2-methyl-5-(diphosphooxymethyl)pyrimidine + H(+) = thiamine phosphate + diphosphate</text>
        <dbReference type="Rhea" id="RHEA:22328"/>
        <dbReference type="ChEBI" id="CHEBI:15378"/>
        <dbReference type="ChEBI" id="CHEBI:33019"/>
        <dbReference type="ChEBI" id="CHEBI:37575"/>
        <dbReference type="ChEBI" id="CHEBI:57841"/>
        <dbReference type="ChEBI" id="CHEBI:58296"/>
        <dbReference type="EC" id="2.5.1.3"/>
    </reaction>
</comment>
<feature type="binding site" evidence="9">
    <location>
        <position position="140"/>
    </location>
    <ligand>
        <name>4-amino-2-methyl-5-(diphosphooxymethyl)pyrimidine</name>
        <dbReference type="ChEBI" id="CHEBI:57841"/>
    </ligand>
</feature>
<dbReference type="GO" id="GO:0000287">
    <property type="term" value="F:magnesium ion binding"/>
    <property type="evidence" value="ECO:0007669"/>
    <property type="project" value="UniProtKB-UniRule"/>
</dbReference>
<dbReference type="NCBIfam" id="TIGR00693">
    <property type="entry name" value="thiE"/>
    <property type="match status" value="1"/>
</dbReference>
<comment type="pathway">
    <text evidence="1 9 11">Cofactor biosynthesis; thiamine diphosphate biosynthesis; thiamine phosphate from 4-amino-2-methyl-5-diphosphomethylpyrimidine and 4-methyl-5-(2-phosphoethyl)-thiazole: step 1/1.</text>
</comment>
<evidence type="ECO:0000313" key="17">
    <source>
        <dbReference type="EMBL" id="NSE15252.1"/>
    </source>
</evidence>
<comment type="catalytic activity">
    <reaction evidence="7 9 10">
        <text>2-(2-carboxy-4-methylthiazol-5-yl)ethyl phosphate + 4-amino-2-methyl-5-(diphosphooxymethyl)pyrimidine + 2 H(+) = thiamine phosphate + CO2 + diphosphate</text>
        <dbReference type="Rhea" id="RHEA:47848"/>
        <dbReference type="ChEBI" id="CHEBI:15378"/>
        <dbReference type="ChEBI" id="CHEBI:16526"/>
        <dbReference type="ChEBI" id="CHEBI:33019"/>
        <dbReference type="ChEBI" id="CHEBI:37575"/>
        <dbReference type="ChEBI" id="CHEBI:57841"/>
        <dbReference type="ChEBI" id="CHEBI:62890"/>
        <dbReference type="EC" id="2.5.1.3"/>
    </reaction>
</comment>
<keyword evidence="5 9" id="KW-0784">Thiamine biosynthesis</keyword>
<keyword evidence="4 9" id="KW-0460">Magnesium</keyword>
<comment type="cofactor">
    <cofactor evidence="9">
        <name>Mg(2+)</name>
        <dbReference type="ChEBI" id="CHEBI:18420"/>
    </cofactor>
    <text evidence="9">Binds 1 Mg(2+) ion per subunit.</text>
</comment>
<dbReference type="EMBL" id="JAFHBD010000067">
    <property type="protein sequence ID" value="MBN2954653.1"/>
    <property type="molecule type" value="Genomic_DNA"/>
</dbReference>
<reference evidence="17 20" key="2">
    <citation type="journal article" date="2020" name="Cell Host Microbe">
        <title>Functional and Genomic Variation between Human-Derived Isolates of Lachnospiraceae Reveals Inter- and Intra-Species Diversity.</title>
        <authorList>
            <person name="Sorbara M.T."/>
            <person name="Littmann E.R."/>
            <person name="Fontana E."/>
            <person name="Moody T.U."/>
            <person name="Kohout C.E."/>
            <person name="Gjonbalaj M."/>
            <person name="Eaton V."/>
            <person name="Seok R."/>
            <person name="Leiner I.M."/>
            <person name="Pamer E.G."/>
        </authorList>
    </citation>
    <scope>NUCLEOTIDE SEQUENCE [LARGE SCALE GENOMIC DNA]</scope>
    <source>
        <strain evidence="17 20">MSK.14.54</strain>
    </source>
</reference>
<dbReference type="AlphaFoldDB" id="A0A174JHU8"/>
<dbReference type="GO" id="GO:0009229">
    <property type="term" value="P:thiamine diphosphate biosynthetic process"/>
    <property type="evidence" value="ECO:0007669"/>
    <property type="project" value="UniProtKB-UniRule"/>
</dbReference>
<dbReference type="CDD" id="cd00564">
    <property type="entry name" value="TMP_TenI"/>
    <property type="match status" value="1"/>
</dbReference>
<feature type="binding site" evidence="9">
    <location>
        <position position="167"/>
    </location>
    <ligand>
        <name>2-[(2R,5Z)-2-carboxy-4-methylthiazol-5(2H)-ylidene]ethyl phosphate</name>
        <dbReference type="ChEBI" id="CHEBI:62899"/>
    </ligand>
</feature>
<dbReference type="Proteomes" id="UP000095709">
    <property type="component" value="Unassembled WGS sequence"/>
</dbReference>
<evidence type="ECO:0000313" key="18">
    <source>
        <dbReference type="Proteomes" id="UP000095706"/>
    </source>
</evidence>
<dbReference type="Gene3D" id="3.20.20.70">
    <property type="entry name" value="Aldolase class I"/>
    <property type="match status" value="1"/>
</dbReference>
<evidence type="ECO:0000256" key="11">
    <source>
        <dbReference type="RuleBase" id="RU004253"/>
    </source>
</evidence>
<dbReference type="Proteomes" id="UP000737612">
    <property type="component" value="Unassembled WGS sequence"/>
</dbReference>
<evidence type="ECO:0000313" key="13">
    <source>
        <dbReference type="EMBL" id="CUO01901.1"/>
    </source>
</evidence>
<dbReference type="EMBL" id="JAKNFS010000005">
    <property type="protein sequence ID" value="MCG4764751.1"/>
    <property type="molecule type" value="Genomic_DNA"/>
</dbReference>
<feature type="binding site" evidence="9">
    <location>
        <position position="73"/>
    </location>
    <ligand>
        <name>Mg(2+)</name>
        <dbReference type="ChEBI" id="CHEBI:18420"/>
    </ligand>
</feature>
<dbReference type="GO" id="GO:0005737">
    <property type="term" value="C:cytoplasm"/>
    <property type="evidence" value="ECO:0007669"/>
    <property type="project" value="TreeGrafter"/>
</dbReference>
<dbReference type="GO" id="GO:0009228">
    <property type="term" value="P:thiamine biosynthetic process"/>
    <property type="evidence" value="ECO:0007669"/>
    <property type="project" value="UniProtKB-KW"/>
</dbReference>
<evidence type="ECO:0000259" key="12">
    <source>
        <dbReference type="Pfam" id="PF02581"/>
    </source>
</evidence>
<feature type="binding site" evidence="9">
    <location>
        <position position="72"/>
    </location>
    <ligand>
        <name>4-amino-2-methyl-5-(diphosphooxymethyl)pyrimidine</name>
        <dbReference type="ChEBI" id="CHEBI:57841"/>
    </ligand>
</feature>
<feature type="binding site" evidence="9">
    <location>
        <begin position="40"/>
        <end position="44"/>
    </location>
    <ligand>
        <name>4-amino-2-methyl-5-(diphosphooxymethyl)pyrimidine</name>
        <dbReference type="ChEBI" id="CHEBI:57841"/>
    </ligand>
</feature>
<reference evidence="15" key="4">
    <citation type="submission" date="2021-02" db="EMBL/GenBank/DDBJ databases">
        <title>Metagenome-assembled genomes from human diarrheal sample B26.</title>
        <authorList>
            <person name="Ateba T.P."/>
            <person name="Alayande K.A."/>
            <person name="Mwanza M."/>
        </authorList>
    </citation>
    <scope>NUCLEOTIDE SEQUENCE</scope>
    <source>
        <strain evidence="15">06WH</strain>
    </source>
</reference>
<feature type="binding site" evidence="9">
    <location>
        <begin position="187"/>
        <end position="188"/>
    </location>
    <ligand>
        <name>2-[(2R,5Z)-2-carboxy-4-methylthiazol-5(2H)-ylidene]ethyl phosphate</name>
        <dbReference type="ChEBI" id="CHEBI:62899"/>
    </ligand>
</feature>
<evidence type="ECO:0000256" key="7">
    <source>
        <dbReference type="ARBA" id="ARBA00047851"/>
    </source>
</evidence>
<dbReference type="HAMAP" id="MF_00097">
    <property type="entry name" value="TMP_synthase"/>
    <property type="match status" value="1"/>
</dbReference>
<evidence type="ECO:0000313" key="14">
    <source>
        <dbReference type="EMBL" id="CUO97766.1"/>
    </source>
</evidence>
<dbReference type="InterPro" id="IPR022998">
    <property type="entry name" value="ThiamineP_synth_TenI"/>
</dbReference>
<evidence type="ECO:0000256" key="10">
    <source>
        <dbReference type="RuleBase" id="RU003826"/>
    </source>
</evidence>
<dbReference type="EMBL" id="CZAL01000004">
    <property type="protein sequence ID" value="CUO97766.1"/>
    <property type="molecule type" value="Genomic_DNA"/>
</dbReference>
<sequence>MKCDKKGLLLYAVTDRSWLNGETLYSQVEKALQGGATFIQLREKNLDQDHFMEEALELKKLCAAYHVPFVINDNVEIAAKMDADGVHVGQSDMEAGDVRAKLGPDKIIGVSAQTVEQAILAEQRGADYLGVGAVFHTGSKADAEDVSHETLTAICNAVKIPVIAIGGITRDNVTELSGSGICGIAVISAIFAQKDIVSATKDLKEQTLRMLENK</sequence>
<reference evidence="16" key="5">
    <citation type="submission" date="2022-01" db="EMBL/GenBank/DDBJ databases">
        <title>Collection of gut derived symbiotic bacterial strains cultured from healthy donors.</title>
        <authorList>
            <person name="Lin H."/>
            <person name="Kohout C."/>
            <person name="Waligurski E."/>
            <person name="Pamer E.G."/>
        </authorList>
    </citation>
    <scope>NUCLEOTIDE SEQUENCE</scope>
    <source>
        <strain evidence="16">DFI.5.49</strain>
    </source>
</reference>
<dbReference type="Proteomes" id="UP000095706">
    <property type="component" value="Unassembled WGS sequence"/>
</dbReference>